<name>A0AAD9UZ88_ACRCE</name>
<evidence type="ECO:0000259" key="1">
    <source>
        <dbReference type="Pfam" id="PF20700"/>
    </source>
</evidence>
<dbReference type="InterPro" id="IPR049012">
    <property type="entry name" value="Mutator_transp_dom"/>
</dbReference>
<protein>
    <recommendedName>
        <fullName evidence="1">Mutator-like transposase domain-containing protein</fullName>
    </recommendedName>
</protein>
<organism evidence="2 3">
    <name type="scientific">Acropora cervicornis</name>
    <name type="common">Staghorn coral</name>
    <dbReference type="NCBI Taxonomy" id="6130"/>
    <lineage>
        <taxon>Eukaryota</taxon>
        <taxon>Metazoa</taxon>
        <taxon>Cnidaria</taxon>
        <taxon>Anthozoa</taxon>
        <taxon>Hexacorallia</taxon>
        <taxon>Scleractinia</taxon>
        <taxon>Astrocoeniina</taxon>
        <taxon>Acroporidae</taxon>
        <taxon>Acropora</taxon>
    </lineage>
</organism>
<sequence>MEPASAVEMFNNAEKQKVKYAFYTGDDDSRTEAHIRQKVSYGVEKFSDIIHMKRSLTTRLHNFSHNTKFANSSILSQKVINYLVKCFSYGVAQSKGNAKAIQATINCIVPHSFGDHKNCDTKWCRFMQDPASYKHHDLPYGKDLFGDKLRSALENIFSDYCTDAVADKLAHMTNSPRNEALNSVVGSKNPKIRFYGGSDSNDFHVACGVAQTNLRYGYVSQTLEALNVEPAKYCTEYNDRMTTKVLQDKIRKSIVDFKRRSSQLNSQKCSQTARKEAREGKTYETGIGLNFELTSIVSSPVTDWQGRVMAMPHNQFKEIEDFVPKITLRPVAKEV</sequence>
<reference evidence="2" key="2">
    <citation type="journal article" date="2023" name="Science">
        <title>Genomic signatures of disease resistance in endangered staghorn corals.</title>
        <authorList>
            <person name="Vollmer S.V."/>
            <person name="Selwyn J.D."/>
            <person name="Despard B.A."/>
            <person name="Roesel C.L."/>
        </authorList>
    </citation>
    <scope>NUCLEOTIDE SEQUENCE</scope>
    <source>
        <strain evidence="2">K2</strain>
    </source>
</reference>
<reference evidence="2" key="1">
    <citation type="journal article" date="2023" name="G3 (Bethesda)">
        <title>Whole genome assembly and annotation of the endangered Caribbean coral Acropora cervicornis.</title>
        <authorList>
            <person name="Selwyn J.D."/>
            <person name="Vollmer S.V."/>
        </authorList>
    </citation>
    <scope>NUCLEOTIDE SEQUENCE</scope>
    <source>
        <strain evidence="2">K2</strain>
    </source>
</reference>
<accession>A0AAD9UZ88</accession>
<evidence type="ECO:0000313" key="3">
    <source>
        <dbReference type="Proteomes" id="UP001249851"/>
    </source>
</evidence>
<evidence type="ECO:0000313" key="2">
    <source>
        <dbReference type="EMBL" id="KAK2555182.1"/>
    </source>
</evidence>
<dbReference type="AlphaFoldDB" id="A0AAD9UZ88"/>
<keyword evidence="3" id="KW-1185">Reference proteome</keyword>
<gene>
    <name evidence="2" type="ORF">P5673_023159</name>
</gene>
<proteinExistence type="predicted"/>
<feature type="domain" description="Mutator-like transposase" evidence="1">
    <location>
        <begin position="1"/>
        <end position="124"/>
    </location>
</feature>
<comment type="caution">
    <text evidence="2">The sequence shown here is derived from an EMBL/GenBank/DDBJ whole genome shotgun (WGS) entry which is preliminary data.</text>
</comment>
<dbReference type="Proteomes" id="UP001249851">
    <property type="component" value="Unassembled WGS sequence"/>
</dbReference>
<dbReference type="Pfam" id="PF20700">
    <property type="entry name" value="Mutator"/>
    <property type="match status" value="1"/>
</dbReference>
<dbReference type="EMBL" id="JARQWQ010000064">
    <property type="protein sequence ID" value="KAK2555182.1"/>
    <property type="molecule type" value="Genomic_DNA"/>
</dbReference>